<name>A0A095CDX7_CRYD2</name>
<sequence length="419" mass="46188">MAPAQLSNTFIYLAALFKPALLRPHLRVPSIANVDFKALKKEGFNAVVIDKDNCLTLPHKDDIYPPYQKAWTDLLSTFGPGRVLVVSNSAGTTKDPGSIAAEAVSLSLRAPVLLHPTPKPGCSANILSYFSGKLGQPTTLRHDIASAGLRLWKAEKLDEKALWGKWENEIEGPLLGGLRREQEGAEDADGEKVAKGQKVISPTSSTNRTHTLSKETLTAGDLRILVIGDRLFTDTLLADRLSRRLPPLPATTPDVPSTPRVLSIYTTSLPQPRDVRPLRWLEEKLSQGKTKGDYSNFFAEENALSPAINVPRTAPSRWAVLRWLRPATWREISVPPLTWNPRSWKPLPLAVAIGNVTGRVGVLIWKYTKQGGRLGWSKGKQWFTERKEQSAKLAMAKELESSTSRGPFSKDQKVTTSVA</sequence>
<gene>
    <name evidence="2" type="ORF">CNBG_3527</name>
</gene>
<reference evidence="2 3" key="2">
    <citation type="journal article" date="2018" name="Proc. Natl. Acad. Sci.">
        <title>RNAi is a critical determinant of centromere evolution in closely related fungi.</title>
        <authorList>
            <person name="Yadav V."/>
            <person name="Sun S."/>
            <person name="Billmyre R.B."/>
            <person name="Thimmappa B.C."/>
            <person name="Shea T."/>
            <person name="Lintner R."/>
            <person name="Bakkeren G."/>
            <person name="Cuomo C.A."/>
            <person name="Heitman J."/>
            <person name="Sanyal K."/>
        </authorList>
    </citation>
    <scope>NUCLEOTIDE SEQUENCE [LARGE SCALE GENOMIC DNA]</scope>
    <source>
        <strain evidence="2 3">R265</strain>
    </source>
</reference>
<feature type="region of interest" description="Disordered" evidence="1">
    <location>
        <begin position="394"/>
        <end position="419"/>
    </location>
</feature>
<dbReference type="HOGENOM" id="CLU_655541_0_0_1"/>
<evidence type="ECO:0000313" key="3">
    <source>
        <dbReference type="Proteomes" id="UP000029445"/>
    </source>
</evidence>
<evidence type="ECO:0000313" key="2">
    <source>
        <dbReference type="EMBL" id="KGB77689.1"/>
    </source>
</evidence>
<organism evidence="2 3">
    <name type="scientific">Cryptococcus deuterogattii (strain R265)</name>
    <name type="common">Cryptococcus gattii VGII (strain R265)</name>
    <dbReference type="NCBI Taxonomy" id="294750"/>
    <lineage>
        <taxon>Eukaryota</taxon>
        <taxon>Fungi</taxon>
        <taxon>Dikarya</taxon>
        <taxon>Basidiomycota</taxon>
        <taxon>Agaricomycotina</taxon>
        <taxon>Tremellomycetes</taxon>
        <taxon>Tremellales</taxon>
        <taxon>Cryptococcaceae</taxon>
        <taxon>Cryptococcus</taxon>
        <taxon>Cryptococcus gattii species complex</taxon>
    </lineage>
</organism>
<dbReference type="Proteomes" id="UP000029445">
    <property type="component" value="Chromosome 1"/>
</dbReference>
<dbReference type="VEuPathDB" id="FungiDB:CNBG_3527"/>
<protein>
    <recommendedName>
        <fullName evidence="4">HAD phosphatase, family IIIA</fullName>
    </recommendedName>
</protein>
<dbReference type="KEGG" id="cdeu:CNBG_3527"/>
<dbReference type="InterPro" id="IPR027706">
    <property type="entry name" value="PGP_Pase"/>
</dbReference>
<reference evidence="2 3" key="1">
    <citation type="journal article" date="2011" name="MBio">
        <title>Genome variation in Cryptococcus gattii, an emerging pathogen of immunocompetent hosts.</title>
        <authorList>
            <person name="D'Souza C.A."/>
            <person name="Kronstad J.W."/>
            <person name="Taylor G."/>
            <person name="Warren R."/>
            <person name="Yuen M."/>
            <person name="Hu G."/>
            <person name="Jung W.H."/>
            <person name="Sham A."/>
            <person name="Kidd S.E."/>
            <person name="Tangen K."/>
            <person name="Lee N."/>
            <person name="Zeilmaker T."/>
            <person name="Sawkins J."/>
            <person name="McVicker G."/>
            <person name="Shah S."/>
            <person name="Gnerre S."/>
            <person name="Griggs A."/>
            <person name="Zeng Q."/>
            <person name="Bartlett K."/>
            <person name="Li W."/>
            <person name="Wang X."/>
            <person name="Heitman J."/>
            <person name="Stajich J.E."/>
            <person name="Fraser J.A."/>
            <person name="Meyer W."/>
            <person name="Carter D."/>
            <person name="Schein J."/>
            <person name="Krzywinski M."/>
            <person name="Kwon-Chung K.J."/>
            <person name="Varma A."/>
            <person name="Wang J."/>
            <person name="Brunham R."/>
            <person name="Fyfe M."/>
            <person name="Ouellette B.F."/>
            <person name="Siddiqui A."/>
            <person name="Marra M."/>
            <person name="Jones S."/>
            <person name="Holt R."/>
            <person name="Birren B.W."/>
            <person name="Galagan J.E."/>
            <person name="Cuomo C.A."/>
        </authorList>
    </citation>
    <scope>NUCLEOTIDE SEQUENCE [LARGE SCALE GENOMIC DNA]</scope>
    <source>
        <strain evidence="2 3">R265</strain>
    </source>
</reference>
<accession>A0A095CDX7</accession>
<evidence type="ECO:0008006" key="4">
    <source>
        <dbReference type="Google" id="ProtNLM"/>
    </source>
</evidence>
<dbReference type="GO" id="GO:0008962">
    <property type="term" value="F:phosphatidylglycerophosphatase activity"/>
    <property type="evidence" value="ECO:0007669"/>
    <property type="project" value="InterPro"/>
</dbReference>
<dbReference type="OrthoDB" id="198652at2759"/>
<feature type="compositionally biased region" description="Polar residues" evidence="1">
    <location>
        <begin position="200"/>
        <end position="210"/>
    </location>
</feature>
<keyword evidence="3" id="KW-1185">Reference proteome</keyword>
<dbReference type="OMA" id="WEAYVRI"/>
<dbReference type="Pfam" id="PF09419">
    <property type="entry name" value="PGP_phosphatase"/>
    <property type="match status" value="1"/>
</dbReference>
<dbReference type="AlphaFoldDB" id="A0A095CDX7"/>
<proteinExistence type="predicted"/>
<evidence type="ECO:0000256" key="1">
    <source>
        <dbReference type="SAM" id="MobiDB-lite"/>
    </source>
</evidence>
<dbReference type="STRING" id="294750.A0A095CDX7"/>
<dbReference type="RefSeq" id="XP_062883488.1">
    <property type="nucleotide sequence ID" value="XM_063027533.1"/>
</dbReference>
<dbReference type="GeneID" id="88179808"/>
<dbReference type="EMBL" id="CP025759">
    <property type="protein sequence ID" value="KGB77689.1"/>
    <property type="molecule type" value="Genomic_DNA"/>
</dbReference>
<feature type="region of interest" description="Disordered" evidence="1">
    <location>
        <begin position="177"/>
        <end position="210"/>
    </location>
</feature>